<evidence type="ECO:0000256" key="1">
    <source>
        <dbReference type="SAM" id="MobiDB-lite"/>
    </source>
</evidence>
<evidence type="ECO:0000313" key="3">
    <source>
        <dbReference type="Proteomes" id="UP000077202"/>
    </source>
</evidence>
<dbReference type="Proteomes" id="UP000077202">
    <property type="component" value="Unassembled WGS sequence"/>
</dbReference>
<gene>
    <name evidence="2" type="ORF">AXG93_3415s1060</name>
</gene>
<protein>
    <submittedName>
        <fullName evidence="2">Uncharacterized protein</fullName>
    </submittedName>
</protein>
<comment type="caution">
    <text evidence="2">The sequence shown here is derived from an EMBL/GenBank/DDBJ whole genome shotgun (WGS) entry which is preliminary data.</text>
</comment>
<proteinExistence type="predicted"/>
<dbReference type="EMBL" id="LVLJ01001012">
    <property type="protein sequence ID" value="OAE31546.1"/>
    <property type="molecule type" value="Genomic_DNA"/>
</dbReference>
<name>A0A176WHB9_MARPO</name>
<keyword evidence="3" id="KW-1185">Reference proteome</keyword>
<sequence length="118" mass="13061">MDAKGGGKRERQRRGGSDEKEEEATEKLAPCRRWAASERGSKSALAILNSCSECEELEARNSELGTRRLSEHQVRRYMWHASGVSTVVVVVVIQRLPRKLTELGGDREPKRAAAGEGV</sequence>
<feature type="compositionally biased region" description="Basic and acidic residues" evidence="1">
    <location>
        <begin position="1"/>
        <end position="18"/>
    </location>
</feature>
<organism evidence="2 3">
    <name type="scientific">Marchantia polymorpha subsp. ruderalis</name>
    <dbReference type="NCBI Taxonomy" id="1480154"/>
    <lineage>
        <taxon>Eukaryota</taxon>
        <taxon>Viridiplantae</taxon>
        <taxon>Streptophyta</taxon>
        <taxon>Embryophyta</taxon>
        <taxon>Marchantiophyta</taxon>
        <taxon>Marchantiopsida</taxon>
        <taxon>Marchantiidae</taxon>
        <taxon>Marchantiales</taxon>
        <taxon>Marchantiaceae</taxon>
        <taxon>Marchantia</taxon>
    </lineage>
</organism>
<evidence type="ECO:0000313" key="2">
    <source>
        <dbReference type="EMBL" id="OAE31546.1"/>
    </source>
</evidence>
<dbReference type="AlphaFoldDB" id="A0A176WHB9"/>
<accession>A0A176WHB9</accession>
<feature type="region of interest" description="Disordered" evidence="1">
    <location>
        <begin position="1"/>
        <end position="30"/>
    </location>
</feature>
<reference evidence="2" key="1">
    <citation type="submission" date="2016-03" db="EMBL/GenBank/DDBJ databases">
        <title>Mechanisms controlling the formation of the plant cell surface in tip-growing cells are functionally conserved among land plants.</title>
        <authorList>
            <person name="Honkanen S."/>
            <person name="Jones V.A."/>
            <person name="Morieri G."/>
            <person name="Champion C."/>
            <person name="Hetherington A.J."/>
            <person name="Kelly S."/>
            <person name="Saint-Marcoux D."/>
            <person name="Proust H."/>
            <person name="Prescott H."/>
            <person name="Dolan L."/>
        </authorList>
    </citation>
    <scope>NUCLEOTIDE SEQUENCE [LARGE SCALE GENOMIC DNA]</scope>
    <source>
        <tissue evidence="2">Whole gametophyte</tissue>
    </source>
</reference>